<sequence length="249" mass="27388">MAAKNAALGIVGLVLLAGSLLLLWFVILSGLTNRVPLSLVYFLRADTSGITGARDVTQWTYFFFCGEDNLDCGVARPAPAFGKAWDSNAANVPSSLEGSHGDNTTSTTYFYLWRFGWVFFLISLFFQVLALFSGLLACCGRLGAAIAASLTFFALAAHTVAAALMTATFVKARDAFINDNRDASIGRYAFGFVWASWFCLFLALVIFCSGTRKTDHVSSGRRWGRFGRQRSQRSVRRSYDGHRVKDDYS</sequence>
<evidence type="ECO:0008006" key="4">
    <source>
        <dbReference type="Google" id="ProtNLM"/>
    </source>
</evidence>
<feature type="transmembrane region" description="Helical" evidence="1">
    <location>
        <begin position="115"/>
        <end position="137"/>
    </location>
</feature>
<dbReference type="OrthoDB" id="5419460at2759"/>
<dbReference type="GO" id="GO:0032185">
    <property type="term" value="P:septin cytoskeleton organization"/>
    <property type="evidence" value="ECO:0007669"/>
    <property type="project" value="TreeGrafter"/>
</dbReference>
<keyword evidence="1" id="KW-1133">Transmembrane helix</keyword>
<dbReference type="Gene3D" id="1.20.140.150">
    <property type="match status" value="1"/>
</dbReference>
<dbReference type="GO" id="GO:0030866">
    <property type="term" value="P:cortical actin cytoskeleton organization"/>
    <property type="evidence" value="ECO:0007669"/>
    <property type="project" value="TreeGrafter"/>
</dbReference>
<reference evidence="3" key="1">
    <citation type="submission" date="2019-06" db="EMBL/GenBank/DDBJ databases">
        <authorList>
            <person name="Broberg M."/>
        </authorList>
    </citation>
    <scope>NUCLEOTIDE SEQUENCE [LARGE SCALE GENOMIC DNA]</scope>
</reference>
<feature type="transmembrane region" description="Helical" evidence="1">
    <location>
        <begin position="7"/>
        <end position="27"/>
    </location>
</feature>
<dbReference type="PANTHER" id="PTHR36414">
    <property type="entry name" value="PROTEIN SUR7"/>
    <property type="match status" value="1"/>
</dbReference>
<organism evidence="2 3">
    <name type="scientific">Clonostachys solani</name>
    <dbReference type="NCBI Taxonomy" id="160281"/>
    <lineage>
        <taxon>Eukaryota</taxon>
        <taxon>Fungi</taxon>
        <taxon>Dikarya</taxon>
        <taxon>Ascomycota</taxon>
        <taxon>Pezizomycotina</taxon>
        <taxon>Sordariomycetes</taxon>
        <taxon>Hypocreomycetidae</taxon>
        <taxon>Hypocreales</taxon>
        <taxon>Bionectriaceae</taxon>
        <taxon>Clonostachys</taxon>
    </lineage>
</organism>
<evidence type="ECO:0000313" key="2">
    <source>
        <dbReference type="EMBL" id="CAH0039449.1"/>
    </source>
</evidence>
<dbReference type="GO" id="GO:0045121">
    <property type="term" value="C:membrane raft"/>
    <property type="evidence" value="ECO:0007669"/>
    <property type="project" value="TreeGrafter"/>
</dbReference>
<dbReference type="Proteomes" id="UP000775872">
    <property type="component" value="Unassembled WGS sequence"/>
</dbReference>
<protein>
    <recommendedName>
        <fullName evidence="4">Protein SUR7</fullName>
    </recommendedName>
</protein>
<dbReference type="Pfam" id="PF06687">
    <property type="entry name" value="SUR7"/>
    <property type="match status" value="1"/>
</dbReference>
<dbReference type="GO" id="GO:0031505">
    <property type="term" value="P:fungal-type cell wall organization"/>
    <property type="evidence" value="ECO:0007669"/>
    <property type="project" value="TreeGrafter"/>
</dbReference>
<accession>A0A9N9W1N3</accession>
<dbReference type="GO" id="GO:0005886">
    <property type="term" value="C:plasma membrane"/>
    <property type="evidence" value="ECO:0007669"/>
    <property type="project" value="InterPro"/>
</dbReference>
<dbReference type="AlphaFoldDB" id="A0A9N9W1N3"/>
<feature type="transmembrane region" description="Helical" evidence="1">
    <location>
        <begin position="144"/>
        <end position="165"/>
    </location>
</feature>
<evidence type="ECO:0000313" key="3">
    <source>
        <dbReference type="Proteomes" id="UP000775872"/>
    </source>
</evidence>
<gene>
    <name evidence="2" type="ORF">CSOL1703_00003657</name>
</gene>
<dbReference type="GO" id="GO:0005938">
    <property type="term" value="C:cell cortex"/>
    <property type="evidence" value="ECO:0007669"/>
    <property type="project" value="TreeGrafter"/>
</dbReference>
<dbReference type="InterPro" id="IPR009571">
    <property type="entry name" value="SUR7/Rim9-like_fungi"/>
</dbReference>
<keyword evidence="3" id="KW-1185">Reference proteome</keyword>
<proteinExistence type="predicted"/>
<dbReference type="PANTHER" id="PTHR36414:SF1">
    <property type="entry name" value="PROTEIN SUR7"/>
    <property type="match status" value="1"/>
</dbReference>
<keyword evidence="1" id="KW-0472">Membrane</keyword>
<name>A0A9N9W1N3_9HYPO</name>
<dbReference type="EMBL" id="CABFOC020000002">
    <property type="protein sequence ID" value="CAH0039449.1"/>
    <property type="molecule type" value="Genomic_DNA"/>
</dbReference>
<feature type="transmembrane region" description="Helical" evidence="1">
    <location>
        <begin position="185"/>
        <end position="208"/>
    </location>
</feature>
<evidence type="ECO:0000256" key="1">
    <source>
        <dbReference type="SAM" id="Phobius"/>
    </source>
</evidence>
<keyword evidence="1" id="KW-0812">Transmembrane</keyword>
<dbReference type="GO" id="GO:0006897">
    <property type="term" value="P:endocytosis"/>
    <property type="evidence" value="ECO:0007669"/>
    <property type="project" value="TreeGrafter"/>
</dbReference>
<reference evidence="2 3" key="2">
    <citation type="submission" date="2021-10" db="EMBL/GenBank/DDBJ databases">
        <authorList>
            <person name="Piombo E."/>
        </authorList>
    </citation>
    <scope>NUCLEOTIDE SEQUENCE [LARGE SCALE GENOMIC DNA]</scope>
</reference>
<comment type="caution">
    <text evidence="2">The sequence shown here is derived from an EMBL/GenBank/DDBJ whole genome shotgun (WGS) entry which is preliminary data.</text>
</comment>